<dbReference type="PATRIC" id="fig|717774.3.peg.776"/>
<feature type="compositionally biased region" description="Acidic residues" evidence="2">
    <location>
        <begin position="40"/>
        <end position="51"/>
    </location>
</feature>
<accession>F2K2I5</accession>
<reference evidence="3 4" key="1">
    <citation type="journal article" date="2012" name="Stand. Genomic Sci.">
        <title>Complete genome sequence of the melanogenic marine bacterium Marinomonas mediterranea type strain (MMB-1(T)).</title>
        <authorList>
            <person name="Lucas-Elio P."/>
            <person name="Goodwin L."/>
            <person name="Woyke T."/>
            <person name="Pitluck S."/>
            <person name="Nolan M."/>
            <person name="Kyrpides N.C."/>
            <person name="Detter J.C."/>
            <person name="Copeland A."/>
            <person name="Teshima H."/>
            <person name="Bruce D."/>
            <person name="Detter C."/>
            <person name="Tapia R."/>
            <person name="Han S."/>
            <person name="Land M.L."/>
            <person name="Ivanova N."/>
            <person name="Mikhailova N."/>
            <person name="Johnston A.W."/>
            <person name="Sanchez-Amat A."/>
        </authorList>
    </citation>
    <scope>NUCLEOTIDE SEQUENCE [LARGE SCALE GENOMIC DNA]</scope>
    <source>
        <strain evidence="4">ATCC 700492 / JCM 21426 / NBRC 103028 / MMB-1</strain>
    </source>
</reference>
<feature type="region of interest" description="Disordered" evidence="2">
    <location>
        <begin position="38"/>
        <end position="61"/>
    </location>
</feature>
<keyword evidence="1" id="KW-0175">Coiled coil</keyword>
<evidence type="ECO:0000313" key="3">
    <source>
        <dbReference type="EMBL" id="ADZ90030.1"/>
    </source>
</evidence>
<dbReference type="AlphaFoldDB" id="F2K2I5"/>
<feature type="coiled-coil region" evidence="1">
    <location>
        <begin position="268"/>
        <end position="322"/>
    </location>
</feature>
<feature type="coiled-coil region" evidence="1">
    <location>
        <begin position="187"/>
        <end position="221"/>
    </location>
</feature>
<sequence precursor="true">MSVMSWLLIGAAAFFAITCLVSAGWYLYVRRQVRSHESDSSDSEINDDSETSDLAGGASNANAEKDRDVWLSLLVEQSEVCQTLIEQYGQNSPHEKAILTCWQTFLDVEITLLSNQHKIQETERLLDAFAPLVERLMDAQDVEMMLRKLSVNTKLLKQINKIVQKTGDQVFEQMNVTSNLNLQLEKAQAKLLNETELDQELAELRAEIASMYDLAERLKRESALETAAHSDEYHLALDDFLDGALGNDFLAPMADEMDHKINDLKHLADYQADAIADLKKQLKEVKERKDKGKHIDTADIAVARMEKAMLENNKVIKSLENKLLSVQTIKHNLNVDVRRREAELLHKDAMLKEKQRARSGGDEWRDVIEQEYSAMSNMEKLLSDIPLTDESQEFHTEQGGKVGELRAMVRESELYVEMLESDLDKLKEKKDTLEETLAAALRGEKVDIQSANNEAKAREEVENLREINGELSREQQKLVRELDALGKDDEETAKLKDMIIDLDQKIETVQAQYVAMEEKYLNAMMSQE</sequence>
<dbReference type="OrthoDB" id="6098012at2"/>
<organism evidence="3 4">
    <name type="scientific">Marinomonas mediterranea (strain ATCC 700492 / JCM 21426 / NBRC 103028 / MMB-1)</name>
    <dbReference type="NCBI Taxonomy" id="717774"/>
    <lineage>
        <taxon>Bacteria</taxon>
        <taxon>Pseudomonadati</taxon>
        <taxon>Pseudomonadota</taxon>
        <taxon>Gammaproteobacteria</taxon>
        <taxon>Oceanospirillales</taxon>
        <taxon>Oceanospirillaceae</taxon>
        <taxon>Marinomonas</taxon>
    </lineage>
</organism>
<dbReference type="RefSeq" id="WP_013659935.1">
    <property type="nucleotide sequence ID" value="NC_015276.1"/>
</dbReference>
<evidence type="ECO:0000313" key="4">
    <source>
        <dbReference type="Proteomes" id="UP000001062"/>
    </source>
</evidence>
<name>F2K2I5_MARM1</name>
<evidence type="ECO:0000256" key="1">
    <source>
        <dbReference type="SAM" id="Coils"/>
    </source>
</evidence>
<feature type="coiled-coil region" evidence="1">
    <location>
        <begin position="409"/>
        <end position="519"/>
    </location>
</feature>
<evidence type="ECO:0000256" key="2">
    <source>
        <dbReference type="SAM" id="MobiDB-lite"/>
    </source>
</evidence>
<dbReference type="KEGG" id="mme:Marme_0747"/>
<dbReference type="EMBL" id="CP002583">
    <property type="protein sequence ID" value="ADZ90030.1"/>
    <property type="molecule type" value="Genomic_DNA"/>
</dbReference>
<dbReference type="HOGENOM" id="CLU_520544_0_0_6"/>
<keyword evidence="4" id="KW-1185">Reference proteome</keyword>
<protein>
    <submittedName>
        <fullName evidence="3">Uncharacterized protein</fullName>
    </submittedName>
</protein>
<dbReference type="Proteomes" id="UP000001062">
    <property type="component" value="Chromosome"/>
</dbReference>
<proteinExistence type="predicted"/>
<gene>
    <name evidence="3" type="ordered locus">Marme_0747</name>
</gene>